<evidence type="ECO:0000313" key="8">
    <source>
        <dbReference type="Proteomes" id="UP000198346"/>
    </source>
</evidence>
<feature type="domain" description="Reductase C-terminal" evidence="6">
    <location>
        <begin position="320"/>
        <end position="404"/>
    </location>
</feature>
<dbReference type="InterPro" id="IPR036188">
    <property type="entry name" value="FAD/NAD-bd_sf"/>
</dbReference>
<evidence type="ECO:0000259" key="6">
    <source>
        <dbReference type="Pfam" id="PF14759"/>
    </source>
</evidence>
<keyword evidence="7" id="KW-0223">Dioxygenase</keyword>
<keyword evidence="2" id="KW-0285">Flavoprotein</keyword>
<keyword evidence="4" id="KW-0560">Oxidoreductase</keyword>
<dbReference type="PRINTS" id="PR00368">
    <property type="entry name" value="FADPNR"/>
</dbReference>
<dbReference type="Gene3D" id="3.30.390.30">
    <property type="match status" value="1"/>
</dbReference>
<sequence>MTERIVIIGAGQAGAQAAASLRQEGFAGAVALIGAEAHPPYQRPPLSKAYLQGALARDRLWLRPAAFYEKENIALRLGARVARIDRAARRVALDTGEALAYDRLLIATGAPPRRLACPGADLAGVAYLRGIDDSDALRPLLAGARRLVVVGAGYIGLEVAAVARKAGLAVTAVEAAERALKRVAGPPVSAWFEALHRAHGVELRFGETVAAFEGRGRVEAAVLASGEAIACDAVLVAIGAAPETGLAAAAGLPVDDGIVVDETARTEDPAVWAAGDCANFPSPLYGRRMRLESVPNAIEQAKAAAANMAGRRTVYDAVPWFWSDQYDAKLQTAGIGAGADEIVERGAPGAKARAAWYLREGRLIAVDALNDIPAFAVGKRLIAAKARPSPKTLADPDADLKSLLT</sequence>
<dbReference type="SUPFAM" id="SSF51905">
    <property type="entry name" value="FAD/NAD(P)-binding domain"/>
    <property type="match status" value="2"/>
</dbReference>
<dbReference type="GO" id="GO:0051213">
    <property type="term" value="F:dioxygenase activity"/>
    <property type="evidence" value="ECO:0007669"/>
    <property type="project" value="UniProtKB-KW"/>
</dbReference>
<feature type="domain" description="FAD/NAD(P)-binding" evidence="5">
    <location>
        <begin position="4"/>
        <end position="301"/>
    </location>
</feature>
<dbReference type="Pfam" id="PF14759">
    <property type="entry name" value="Reductase_C"/>
    <property type="match status" value="1"/>
</dbReference>
<evidence type="ECO:0000256" key="3">
    <source>
        <dbReference type="ARBA" id="ARBA00022827"/>
    </source>
</evidence>
<dbReference type="PRINTS" id="PR00411">
    <property type="entry name" value="PNDRDTASEI"/>
</dbReference>
<dbReference type="RefSeq" id="WP_089411141.1">
    <property type="nucleotide sequence ID" value="NZ_FZQA01000001.1"/>
</dbReference>
<evidence type="ECO:0000313" key="7">
    <source>
        <dbReference type="EMBL" id="SNT68175.1"/>
    </source>
</evidence>
<proteinExistence type="predicted"/>
<dbReference type="InterPro" id="IPR028202">
    <property type="entry name" value="Reductase_C"/>
</dbReference>
<dbReference type="Proteomes" id="UP000198346">
    <property type="component" value="Unassembled WGS sequence"/>
</dbReference>
<dbReference type="Pfam" id="PF07992">
    <property type="entry name" value="Pyr_redox_2"/>
    <property type="match status" value="1"/>
</dbReference>
<dbReference type="EMBL" id="FZQA01000001">
    <property type="protein sequence ID" value="SNT68175.1"/>
    <property type="molecule type" value="Genomic_DNA"/>
</dbReference>
<dbReference type="SUPFAM" id="SSF55424">
    <property type="entry name" value="FAD/NAD-linked reductases, dimerisation (C-terminal) domain"/>
    <property type="match status" value="1"/>
</dbReference>
<dbReference type="Gene3D" id="3.50.50.60">
    <property type="entry name" value="FAD/NAD(P)-binding domain"/>
    <property type="match status" value="2"/>
</dbReference>
<keyword evidence="8" id="KW-1185">Reference proteome</keyword>
<dbReference type="InterPro" id="IPR050446">
    <property type="entry name" value="FAD-oxidoreductase/Apoptosis"/>
</dbReference>
<name>A0A239PKS0_9PROT</name>
<organism evidence="7 8">
    <name type="scientific">Amphiplicatus metriothermophilus</name>
    <dbReference type="NCBI Taxonomy" id="1519374"/>
    <lineage>
        <taxon>Bacteria</taxon>
        <taxon>Pseudomonadati</taxon>
        <taxon>Pseudomonadota</taxon>
        <taxon>Alphaproteobacteria</taxon>
        <taxon>Parvularculales</taxon>
        <taxon>Parvularculaceae</taxon>
        <taxon>Amphiplicatus</taxon>
    </lineage>
</organism>
<dbReference type="GO" id="GO:0005737">
    <property type="term" value="C:cytoplasm"/>
    <property type="evidence" value="ECO:0007669"/>
    <property type="project" value="TreeGrafter"/>
</dbReference>
<comment type="cofactor">
    <cofactor evidence="1">
        <name>FAD</name>
        <dbReference type="ChEBI" id="CHEBI:57692"/>
    </cofactor>
</comment>
<dbReference type="PANTHER" id="PTHR43557:SF2">
    <property type="entry name" value="RIESKE DOMAIN-CONTAINING PROTEIN-RELATED"/>
    <property type="match status" value="1"/>
</dbReference>
<protein>
    <submittedName>
        <fullName evidence="7">3-phenylpropionate/trans-cinnamate dioxygenase ferredoxin reductase subunit</fullName>
    </submittedName>
</protein>
<keyword evidence="3" id="KW-0274">FAD</keyword>
<evidence type="ECO:0000259" key="5">
    <source>
        <dbReference type="Pfam" id="PF07992"/>
    </source>
</evidence>
<evidence type="ECO:0000256" key="1">
    <source>
        <dbReference type="ARBA" id="ARBA00001974"/>
    </source>
</evidence>
<reference evidence="7 8" key="1">
    <citation type="submission" date="2017-07" db="EMBL/GenBank/DDBJ databases">
        <authorList>
            <person name="Sun Z.S."/>
            <person name="Albrecht U."/>
            <person name="Echele G."/>
            <person name="Lee C.C."/>
        </authorList>
    </citation>
    <scope>NUCLEOTIDE SEQUENCE [LARGE SCALE GENOMIC DNA]</scope>
    <source>
        <strain evidence="7 8">CGMCC 1.12710</strain>
    </source>
</reference>
<accession>A0A239PKS0</accession>
<evidence type="ECO:0000256" key="2">
    <source>
        <dbReference type="ARBA" id="ARBA00022630"/>
    </source>
</evidence>
<dbReference type="InterPro" id="IPR023753">
    <property type="entry name" value="FAD/NAD-binding_dom"/>
</dbReference>
<dbReference type="AlphaFoldDB" id="A0A239PKS0"/>
<dbReference type="OrthoDB" id="7809559at2"/>
<dbReference type="InterPro" id="IPR016156">
    <property type="entry name" value="FAD/NAD-linked_Rdtase_dimer_sf"/>
</dbReference>
<dbReference type="GO" id="GO:0016651">
    <property type="term" value="F:oxidoreductase activity, acting on NAD(P)H"/>
    <property type="evidence" value="ECO:0007669"/>
    <property type="project" value="TreeGrafter"/>
</dbReference>
<dbReference type="PANTHER" id="PTHR43557">
    <property type="entry name" value="APOPTOSIS-INDUCING FACTOR 1"/>
    <property type="match status" value="1"/>
</dbReference>
<evidence type="ECO:0000256" key="4">
    <source>
        <dbReference type="ARBA" id="ARBA00023002"/>
    </source>
</evidence>
<gene>
    <name evidence="7" type="ORF">SAMN06297382_0671</name>
</gene>